<feature type="domain" description="DNA helicase Pif1-like DEAD-box helicase" evidence="2">
    <location>
        <begin position="186"/>
        <end position="338"/>
    </location>
</feature>
<gene>
    <name evidence="3" type="ORF">XDN619_LOCUS29141</name>
</gene>
<dbReference type="GO" id="GO:0000723">
    <property type="term" value="P:telomere maintenance"/>
    <property type="evidence" value="ECO:0007669"/>
    <property type="project" value="InterPro"/>
</dbReference>
<dbReference type="EMBL" id="CAJNRG010014239">
    <property type="protein sequence ID" value="CAF2154042.1"/>
    <property type="molecule type" value="Genomic_DNA"/>
</dbReference>
<keyword evidence="1" id="KW-0547">Nucleotide-binding</keyword>
<sequence length="338" mass="37878">MYSVSPRDTERYHLRLLLLHAPGGCSFEELKTVDNEICQTFMDAAKRRGLRCDGTEHERCIVEAVIFQMPSQLRTLFCVMLLHCNPSNPIDLWNLFKTNMPDNFMRHFDAKTTEAMVFYDIEAMLAEQGRSFSDFGIPIPSVFCPLQSKSINKEEELRFGQKMYETLNEAQCLEVAKILGAYHRRSATTASCFFIDGAGGTGKTYLYNTLCHLFRGQGVSVLTVAWTRIAANLLSEGRTVHSRFKLPVPLLETSTSSIRPNTKKADTIGKADVVIWDEAPMDPSYALKAADILLRDIMNISVPFGGKIMVLGGDFRQVLPVVRFANRSQLVAASLKSS</sequence>
<dbReference type="PANTHER" id="PTHR10492:SF57">
    <property type="entry name" value="ATP-DEPENDENT DNA HELICASE"/>
    <property type="match status" value="1"/>
</dbReference>
<keyword evidence="1" id="KW-0067">ATP-binding</keyword>
<evidence type="ECO:0000313" key="4">
    <source>
        <dbReference type="Proteomes" id="UP000663887"/>
    </source>
</evidence>
<dbReference type="GO" id="GO:0006281">
    <property type="term" value="P:DNA repair"/>
    <property type="evidence" value="ECO:0007669"/>
    <property type="project" value="UniProtKB-KW"/>
</dbReference>
<dbReference type="InterPro" id="IPR027417">
    <property type="entry name" value="P-loop_NTPase"/>
</dbReference>
<dbReference type="EC" id="5.6.2.3" evidence="1"/>
<dbReference type="GO" id="GO:0043139">
    <property type="term" value="F:5'-3' DNA helicase activity"/>
    <property type="evidence" value="ECO:0007669"/>
    <property type="project" value="UniProtKB-EC"/>
</dbReference>
<keyword evidence="1" id="KW-0227">DNA damage</keyword>
<comment type="cofactor">
    <cofactor evidence="1">
        <name>Mg(2+)</name>
        <dbReference type="ChEBI" id="CHEBI:18420"/>
    </cofactor>
</comment>
<protein>
    <recommendedName>
        <fullName evidence="1">ATP-dependent DNA helicase</fullName>
        <ecNumber evidence="1">5.6.2.3</ecNumber>
    </recommendedName>
</protein>
<comment type="caution">
    <text evidence="3">The sequence shown here is derived from an EMBL/GenBank/DDBJ whole genome shotgun (WGS) entry which is preliminary data.</text>
</comment>
<dbReference type="GO" id="GO:0006310">
    <property type="term" value="P:DNA recombination"/>
    <property type="evidence" value="ECO:0007669"/>
    <property type="project" value="UniProtKB-KW"/>
</dbReference>
<accession>A0A816Y361</accession>
<evidence type="ECO:0000259" key="2">
    <source>
        <dbReference type="Pfam" id="PF05970"/>
    </source>
</evidence>
<keyword evidence="1" id="KW-0234">DNA repair</keyword>
<reference evidence="3" key="1">
    <citation type="submission" date="2021-02" db="EMBL/GenBank/DDBJ databases">
        <authorList>
            <person name="Nowell W R."/>
        </authorList>
    </citation>
    <scope>NUCLEOTIDE SEQUENCE</scope>
</reference>
<evidence type="ECO:0000256" key="1">
    <source>
        <dbReference type="RuleBase" id="RU363044"/>
    </source>
</evidence>
<evidence type="ECO:0000313" key="3">
    <source>
        <dbReference type="EMBL" id="CAF2154042.1"/>
    </source>
</evidence>
<dbReference type="Gene3D" id="3.40.50.300">
    <property type="entry name" value="P-loop containing nucleotide triphosphate hydrolases"/>
    <property type="match status" value="1"/>
</dbReference>
<name>A0A816Y361_9BILA</name>
<dbReference type="SUPFAM" id="SSF52540">
    <property type="entry name" value="P-loop containing nucleoside triphosphate hydrolases"/>
    <property type="match status" value="1"/>
</dbReference>
<dbReference type="AlphaFoldDB" id="A0A816Y361"/>
<proteinExistence type="inferred from homology"/>
<dbReference type="Pfam" id="PF05970">
    <property type="entry name" value="PIF1"/>
    <property type="match status" value="1"/>
</dbReference>
<organism evidence="3 4">
    <name type="scientific">Rotaria magnacalcarata</name>
    <dbReference type="NCBI Taxonomy" id="392030"/>
    <lineage>
        <taxon>Eukaryota</taxon>
        <taxon>Metazoa</taxon>
        <taxon>Spiralia</taxon>
        <taxon>Gnathifera</taxon>
        <taxon>Rotifera</taxon>
        <taxon>Eurotatoria</taxon>
        <taxon>Bdelloidea</taxon>
        <taxon>Philodinida</taxon>
        <taxon>Philodinidae</taxon>
        <taxon>Rotaria</taxon>
    </lineage>
</organism>
<dbReference type="InterPro" id="IPR010285">
    <property type="entry name" value="DNA_helicase_pif1-like_DEAD"/>
</dbReference>
<dbReference type="PANTHER" id="PTHR10492">
    <property type="match status" value="1"/>
</dbReference>
<dbReference type="GO" id="GO:0005524">
    <property type="term" value="F:ATP binding"/>
    <property type="evidence" value="ECO:0007669"/>
    <property type="project" value="UniProtKB-KW"/>
</dbReference>
<keyword evidence="1" id="KW-0378">Hydrolase</keyword>
<keyword evidence="1" id="KW-0347">Helicase</keyword>
<dbReference type="Proteomes" id="UP000663887">
    <property type="component" value="Unassembled WGS sequence"/>
</dbReference>
<keyword evidence="1" id="KW-0233">DNA recombination</keyword>
<comment type="catalytic activity">
    <reaction evidence="1">
        <text>ATP + H2O = ADP + phosphate + H(+)</text>
        <dbReference type="Rhea" id="RHEA:13065"/>
        <dbReference type="ChEBI" id="CHEBI:15377"/>
        <dbReference type="ChEBI" id="CHEBI:15378"/>
        <dbReference type="ChEBI" id="CHEBI:30616"/>
        <dbReference type="ChEBI" id="CHEBI:43474"/>
        <dbReference type="ChEBI" id="CHEBI:456216"/>
        <dbReference type="EC" id="5.6.2.3"/>
    </reaction>
</comment>
<comment type="similarity">
    <text evidence="1">Belongs to the helicase family.</text>
</comment>
<dbReference type="GO" id="GO:0016787">
    <property type="term" value="F:hydrolase activity"/>
    <property type="evidence" value="ECO:0007669"/>
    <property type="project" value="UniProtKB-KW"/>
</dbReference>